<proteinExistence type="predicted"/>
<protein>
    <submittedName>
        <fullName evidence="2">Uncharacterized protein</fullName>
    </submittedName>
</protein>
<reference evidence="2 3" key="1">
    <citation type="submission" date="2020-04" db="EMBL/GenBank/DDBJ databases">
        <title>Paeniglutamicibacter sp. ANT13_2, a novel actinomycete isolated from sediment in Antarctica.</title>
        <authorList>
            <person name="Sakdapetsiri C."/>
            <person name="Pinyakong O."/>
        </authorList>
    </citation>
    <scope>NUCLEOTIDE SEQUENCE [LARGE SCALE GENOMIC DNA]</scope>
    <source>
        <strain evidence="2 3">ANT13_2</strain>
    </source>
</reference>
<evidence type="ECO:0000313" key="3">
    <source>
        <dbReference type="Proteomes" id="UP000746595"/>
    </source>
</evidence>
<comment type="caution">
    <text evidence="2">The sequence shown here is derived from an EMBL/GenBank/DDBJ whole genome shotgun (WGS) entry which is preliminary data.</text>
</comment>
<organism evidence="2 3">
    <name type="scientific">Paeniglutamicibacter terrestris</name>
    <dbReference type="NCBI Taxonomy" id="2723403"/>
    <lineage>
        <taxon>Bacteria</taxon>
        <taxon>Bacillati</taxon>
        <taxon>Actinomycetota</taxon>
        <taxon>Actinomycetes</taxon>
        <taxon>Micrococcales</taxon>
        <taxon>Micrococcaceae</taxon>
        <taxon>Paeniglutamicibacter</taxon>
    </lineage>
</organism>
<gene>
    <name evidence="2" type="ORF">HED64_10000</name>
</gene>
<keyword evidence="3" id="KW-1185">Reference proteome</keyword>
<dbReference type="Proteomes" id="UP000746595">
    <property type="component" value="Unassembled WGS sequence"/>
</dbReference>
<evidence type="ECO:0000313" key="2">
    <source>
        <dbReference type="EMBL" id="NKG21034.1"/>
    </source>
</evidence>
<feature type="region of interest" description="Disordered" evidence="1">
    <location>
        <begin position="1"/>
        <end position="64"/>
    </location>
</feature>
<evidence type="ECO:0000256" key="1">
    <source>
        <dbReference type="SAM" id="MobiDB-lite"/>
    </source>
</evidence>
<dbReference type="EMBL" id="JAAWVT010000004">
    <property type="protein sequence ID" value="NKG21034.1"/>
    <property type="molecule type" value="Genomic_DNA"/>
</dbReference>
<accession>A0ABX1G4U0</accession>
<dbReference type="RefSeq" id="WP_168151863.1">
    <property type="nucleotide sequence ID" value="NZ_JAAWVT010000004.1"/>
</dbReference>
<sequence>MLTTHATARLPFGAPAGQTPDPAVLDPEFGPRTAARHSCKRTGSGMVASENHAEDSIRSLASTR</sequence>
<name>A0ABX1G4U0_9MICC</name>